<reference evidence="3 4" key="1">
    <citation type="submission" date="2024-11" db="EMBL/GenBank/DDBJ databases">
        <authorList>
            <person name="Heng Y.C."/>
            <person name="Lim A.C.H."/>
            <person name="Lee J.K.Y."/>
            <person name="Kittelmann S."/>
        </authorList>
    </citation>
    <scope>NUCLEOTIDE SEQUENCE [LARGE SCALE GENOMIC DNA]</scope>
    <source>
        <strain evidence="3 4">WILCCON 0269</strain>
    </source>
</reference>
<dbReference type="RefSeq" id="WP_406794213.1">
    <property type="nucleotide sequence ID" value="NZ_JBJHZX010000047.1"/>
</dbReference>
<evidence type="ECO:0000313" key="3">
    <source>
        <dbReference type="EMBL" id="MFL0198104.1"/>
    </source>
</evidence>
<dbReference type="EMBL" id="JBJHZX010000047">
    <property type="protein sequence ID" value="MFL0198104.1"/>
    <property type="molecule type" value="Genomic_DNA"/>
</dbReference>
<dbReference type="SUPFAM" id="SSF47413">
    <property type="entry name" value="lambda repressor-like DNA-binding domains"/>
    <property type="match status" value="1"/>
</dbReference>
<accession>A0ABW8SQA2</accession>
<dbReference type="SMART" id="SM00530">
    <property type="entry name" value="HTH_XRE"/>
    <property type="match status" value="1"/>
</dbReference>
<dbReference type="InterPro" id="IPR010982">
    <property type="entry name" value="Lambda_DNA-bd_dom_sf"/>
</dbReference>
<name>A0ABW8SQA2_9CLOT</name>
<dbReference type="InterPro" id="IPR001387">
    <property type="entry name" value="Cro/C1-type_HTH"/>
</dbReference>
<dbReference type="PANTHER" id="PTHR46558:SF4">
    <property type="entry name" value="DNA-BIDING PHAGE PROTEIN"/>
    <property type="match status" value="1"/>
</dbReference>
<dbReference type="Proteomes" id="UP001623660">
    <property type="component" value="Unassembled WGS sequence"/>
</dbReference>
<evidence type="ECO:0000256" key="1">
    <source>
        <dbReference type="ARBA" id="ARBA00023125"/>
    </source>
</evidence>
<organism evidence="3 4">
    <name type="scientific">Candidatus Clostridium eludens</name>
    <dbReference type="NCBI Taxonomy" id="3381663"/>
    <lineage>
        <taxon>Bacteria</taxon>
        <taxon>Bacillati</taxon>
        <taxon>Bacillota</taxon>
        <taxon>Clostridia</taxon>
        <taxon>Eubacteriales</taxon>
        <taxon>Clostridiaceae</taxon>
        <taxon>Clostridium</taxon>
    </lineage>
</organism>
<keyword evidence="1" id="KW-0238">DNA-binding</keyword>
<protein>
    <submittedName>
        <fullName evidence="3">Helix-turn-helix transcriptional regulator</fullName>
    </submittedName>
</protein>
<dbReference type="PANTHER" id="PTHR46558">
    <property type="entry name" value="TRACRIPTIONAL REGULATORY PROTEIN-RELATED-RELATED"/>
    <property type="match status" value="1"/>
</dbReference>
<keyword evidence="4" id="KW-1185">Reference proteome</keyword>
<dbReference type="Gene3D" id="1.10.260.40">
    <property type="entry name" value="lambda repressor-like DNA-binding domains"/>
    <property type="match status" value="1"/>
</dbReference>
<evidence type="ECO:0000313" key="4">
    <source>
        <dbReference type="Proteomes" id="UP001623660"/>
    </source>
</evidence>
<dbReference type="Pfam" id="PF01381">
    <property type="entry name" value="HTH_3"/>
    <property type="match status" value="1"/>
</dbReference>
<proteinExistence type="predicted"/>
<feature type="domain" description="HTH cro/C1-type" evidence="2">
    <location>
        <begin position="5"/>
        <end position="59"/>
    </location>
</feature>
<sequence>MKNLIKELREKRGLTQKELADAMLVSRQTINSLETGKYNPSILLAYKIAKFFGVIIEQVFIFDEE</sequence>
<evidence type="ECO:0000259" key="2">
    <source>
        <dbReference type="PROSITE" id="PS50943"/>
    </source>
</evidence>
<gene>
    <name evidence="3" type="ORF">ACJDU8_21430</name>
</gene>
<dbReference type="CDD" id="cd00093">
    <property type="entry name" value="HTH_XRE"/>
    <property type="match status" value="1"/>
</dbReference>
<dbReference type="PROSITE" id="PS50943">
    <property type="entry name" value="HTH_CROC1"/>
    <property type="match status" value="1"/>
</dbReference>
<comment type="caution">
    <text evidence="3">The sequence shown here is derived from an EMBL/GenBank/DDBJ whole genome shotgun (WGS) entry which is preliminary data.</text>
</comment>